<protein>
    <submittedName>
        <fullName evidence="2">Phospholipase A2</fullName>
        <ecNumber evidence="2">3.1.1.4</ecNumber>
    </submittedName>
</protein>
<accession>A0ABV6B6T3</accession>
<dbReference type="SUPFAM" id="SSF48619">
    <property type="entry name" value="Phospholipase A2, PLA2"/>
    <property type="match status" value="1"/>
</dbReference>
<evidence type="ECO:0000256" key="1">
    <source>
        <dbReference type="SAM" id="SignalP"/>
    </source>
</evidence>
<dbReference type="EMBL" id="JBHLYR010000091">
    <property type="protein sequence ID" value="MFB9995476.1"/>
    <property type="molecule type" value="Genomic_DNA"/>
</dbReference>
<dbReference type="InterPro" id="IPR036444">
    <property type="entry name" value="PLipase_A2_dom_sf"/>
</dbReference>
<feature type="signal peptide" evidence="1">
    <location>
        <begin position="1"/>
        <end position="26"/>
    </location>
</feature>
<name>A0ABV6B6T3_9DEIO</name>
<evidence type="ECO:0000313" key="2">
    <source>
        <dbReference type="EMBL" id="MFB9995476.1"/>
    </source>
</evidence>
<reference evidence="2 3" key="1">
    <citation type="submission" date="2024-09" db="EMBL/GenBank/DDBJ databases">
        <authorList>
            <person name="Sun Q."/>
            <person name="Mori K."/>
        </authorList>
    </citation>
    <scope>NUCLEOTIDE SEQUENCE [LARGE SCALE GENOMIC DNA]</scope>
    <source>
        <strain evidence="2 3">JCM 13503</strain>
    </source>
</reference>
<dbReference type="InterPro" id="IPR015141">
    <property type="entry name" value="PLipase_A2_prok/fun"/>
</dbReference>
<evidence type="ECO:0000313" key="3">
    <source>
        <dbReference type="Proteomes" id="UP001589733"/>
    </source>
</evidence>
<organism evidence="2 3">
    <name type="scientific">Deinococcus oregonensis</name>
    <dbReference type="NCBI Taxonomy" id="1805970"/>
    <lineage>
        <taxon>Bacteria</taxon>
        <taxon>Thermotogati</taxon>
        <taxon>Deinococcota</taxon>
        <taxon>Deinococci</taxon>
        <taxon>Deinococcales</taxon>
        <taxon>Deinococcaceae</taxon>
        <taxon>Deinococcus</taxon>
    </lineage>
</organism>
<dbReference type="GO" id="GO:0004623">
    <property type="term" value="F:phospholipase A2 activity"/>
    <property type="evidence" value="ECO:0007669"/>
    <property type="project" value="UniProtKB-EC"/>
</dbReference>
<keyword evidence="3" id="KW-1185">Reference proteome</keyword>
<dbReference type="Proteomes" id="UP001589733">
    <property type="component" value="Unassembled WGS sequence"/>
</dbReference>
<comment type="caution">
    <text evidence="2">The sequence shown here is derived from an EMBL/GenBank/DDBJ whole genome shotgun (WGS) entry which is preliminary data.</text>
</comment>
<dbReference type="EC" id="3.1.1.4" evidence="2"/>
<dbReference type="PROSITE" id="PS51257">
    <property type="entry name" value="PROKAR_LIPOPROTEIN"/>
    <property type="match status" value="1"/>
</dbReference>
<feature type="chain" id="PRO_5046083800" evidence="1">
    <location>
        <begin position="27"/>
        <end position="217"/>
    </location>
</feature>
<dbReference type="Gene3D" id="1.20.90.10">
    <property type="entry name" value="Phospholipase A2 domain"/>
    <property type="match status" value="1"/>
</dbReference>
<proteinExistence type="predicted"/>
<keyword evidence="1" id="KW-0732">Signal</keyword>
<gene>
    <name evidence="2" type="ORF">ACFFLM_26445</name>
</gene>
<dbReference type="Pfam" id="PF09056">
    <property type="entry name" value="Phospholip_A2_3"/>
    <property type="match status" value="1"/>
</dbReference>
<sequence length="217" mass="24025">MNRTVFLLVNGTLALTGLLTSCSQHAPPLSSVGQGVAAYLTRPELQDPDSQAILVRYSGNPELLAALQTAYGERPAQNRLRLSPALQGLGLTEDRLAYIKTVAWNSVADYDSQYARFLGTALPFPDLDWNRNGCSTPTGLGLGYTEDFRPACNVHDFGYRNLPLWERTDANRKATDQNFHRNMDSICAAKSWYKRPACYSASFAYYEAVRVGGDDVF</sequence>
<keyword evidence="2" id="KW-0378">Hydrolase</keyword>
<dbReference type="RefSeq" id="WP_380017443.1">
    <property type="nucleotide sequence ID" value="NZ_JBHLYR010000091.1"/>
</dbReference>